<feature type="domain" description="DUF6537" evidence="3">
    <location>
        <begin position="249"/>
        <end position="459"/>
    </location>
</feature>
<keyword evidence="4" id="KW-0670">Pyruvate</keyword>
<accession>A0A845AK92</accession>
<dbReference type="NCBIfam" id="NF006179">
    <property type="entry name" value="PRK08312.1"/>
    <property type="match status" value="1"/>
</dbReference>
<evidence type="ECO:0000259" key="2">
    <source>
        <dbReference type="Pfam" id="PF01558"/>
    </source>
</evidence>
<dbReference type="Gene3D" id="3.40.920.10">
    <property type="entry name" value="Pyruvate-ferredoxin oxidoreductase, PFOR, domain III"/>
    <property type="match status" value="1"/>
</dbReference>
<dbReference type="RefSeq" id="WP_160753557.1">
    <property type="nucleotide sequence ID" value="NZ_WTYA01000007.1"/>
</dbReference>
<dbReference type="OrthoDB" id="1490270at2"/>
<gene>
    <name evidence="4" type="ORF">GRI58_10630</name>
</gene>
<dbReference type="GO" id="GO:0016903">
    <property type="term" value="F:oxidoreductase activity, acting on the aldehyde or oxo group of donors"/>
    <property type="evidence" value="ECO:0007669"/>
    <property type="project" value="InterPro"/>
</dbReference>
<dbReference type="AlphaFoldDB" id="A0A845AK92"/>
<dbReference type="InterPro" id="IPR002869">
    <property type="entry name" value="Pyrv_flavodox_OxRed_cen"/>
</dbReference>
<keyword evidence="5" id="KW-1185">Reference proteome</keyword>
<dbReference type="PANTHER" id="PTHR43854">
    <property type="entry name" value="INDOLEPYRUVATE OXIDOREDUCTASE SUBUNIT IORB"/>
    <property type="match status" value="1"/>
</dbReference>
<comment type="caution">
    <text evidence="4">The sequence shown here is derived from an EMBL/GenBank/DDBJ whole genome shotgun (WGS) entry which is preliminary data.</text>
</comment>
<evidence type="ECO:0000313" key="4">
    <source>
        <dbReference type="EMBL" id="MXP29275.1"/>
    </source>
</evidence>
<dbReference type="PANTHER" id="PTHR43854:SF1">
    <property type="entry name" value="INDOLEPYRUVATE OXIDOREDUCTASE SUBUNIT IORB"/>
    <property type="match status" value="1"/>
</dbReference>
<dbReference type="Pfam" id="PF01558">
    <property type="entry name" value="POR"/>
    <property type="match status" value="1"/>
</dbReference>
<feature type="domain" description="Pyruvate/ketoisovalerate oxidoreductase catalytic" evidence="2">
    <location>
        <begin position="18"/>
        <end position="208"/>
    </location>
</feature>
<dbReference type="Proteomes" id="UP000439780">
    <property type="component" value="Unassembled WGS sequence"/>
</dbReference>
<sequence>MTRATERDRITLAIMALGGQGGGVLANWILDVANANGYVAQGTSVPGVAQRTGATIYYIEMMKSLATSGNQSDPVLAMMPAPGDVDIVVASELMEAGRAILRGFVTEDRTTLIGSTHRIYAISEKSAPGNGISASERIIDAAKQRAARFIGFDMEQAASDAGSVISSVMLGALAGSKALPFPRDAFAEAIRRSGKAIEANLSGFEAGISLARDPQVSSRTHTAPLRPTSTAGRSLAEAIETMLPESARPIALEGVARLMDYQDRQYAELYLDLLDRIYQCDDGSEDWRLTQVTARHLALWMAYEDTIRVADLKVRASRSRRIAEESRAGNDQLVRVTDYLHPRIEEVCDILPRALGSAILNGKVLRSVLNRFFSGGRHVETTRLRWYFALRFIASLRRWRRGTLRYTTEMDRIEAWLDLAADIASEDSALAIEVINAQRLLKGYSDTFERGFARFEAIQQLARGLRGKPDAASRLRTLNEAALADEEGKAFDYALAEECNDAAA</sequence>
<name>A0A845AK92_9SPHN</name>
<evidence type="ECO:0000313" key="5">
    <source>
        <dbReference type="Proteomes" id="UP000439780"/>
    </source>
</evidence>
<reference evidence="4 5" key="1">
    <citation type="submission" date="2019-12" db="EMBL/GenBank/DDBJ databases">
        <title>Genomic-based taxomic classification of the family Erythrobacteraceae.</title>
        <authorList>
            <person name="Xu L."/>
        </authorList>
    </citation>
    <scope>NUCLEOTIDE SEQUENCE [LARGE SCALE GENOMIC DNA]</scope>
    <source>
        <strain evidence="4 5">KEMB 9005-328</strain>
    </source>
</reference>
<dbReference type="InterPro" id="IPR019752">
    <property type="entry name" value="Pyrv/ketoisovalerate_OxRed_cat"/>
</dbReference>
<evidence type="ECO:0000259" key="3">
    <source>
        <dbReference type="Pfam" id="PF20169"/>
    </source>
</evidence>
<dbReference type="InterPro" id="IPR046667">
    <property type="entry name" value="DUF6537"/>
</dbReference>
<dbReference type="SUPFAM" id="SSF53323">
    <property type="entry name" value="Pyruvate-ferredoxin oxidoreductase, PFOR, domain III"/>
    <property type="match status" value="1"/>
</dbReference>
<organism evidence="4 5">
    <name type="scientific">Qipengyuania algicida</name>
    <dbReference type="NCBI Taxonomy" id="1836209"/>
    <lineage>
        <taxon>Bacteria</taxon>
        <taxon>Pseudomonadati</taxon>
        <taxon>Pseudomonadota</taxon>
        <taxon>Alphaproteobacteria</taxon>
        <taxon>Sphingomonadales</taxon>
        <taxon>Erythrobacteraceae</taxon>
        <taxon>Qipengyuania</taxon>
    </lineage>
</organism>
<evidence type="ECO:0000256" key="1">
    <source>
        <dbReference type="ARBA" id="ARBA00023002"/>
    </source>
</evidence>
<proteinExistence type="predicted"/>
<dbReference type="InterPro" id="IPR052198">
    <property type="entry name" value="IorB_Oxidoreductase"/>
</dbReference>
<protein>
    <submittedName>
        <fullName evidence="4">Indolepyruvate oxidoreductase subunit beta family protein</fullName>
    </submittedName>
</protein>
<dbReference type="EMBL" id="WTYA01000007">
    <property type="protein sequence ID" value="MXP29275.1"/>
    <property type="molecule type" value="Genomic_DNA"/>
</dbReference>
<keyword evidence="1" id="KW-0560">Oxidoreductase</keyword>
<dbReference type="Pfam" id="PF20169">
    <property type="entry name" value="DUF6537"/>
    <property type="match status" value="1"/>
</dbReference>